<reference evidence="1 2" key="4">
    <citation type="journal article" date="2009" name="Appl. Environ. Microbiol.">
        <title>Comparative genome-wide transcriptional profiling of Azorhizobium caulinodans ORS571 grown under free-living and symbiotic conditions.</title>
        <authorList>
            <person name="Tsukada S."/>
            <person name="Aono T."/>
            <person name="Akiba N."/>
            <person name="Lee KB."/>
            <person name="Liu CT."/>
            <person name="Toyazaki H."/>
            <person name="Oyaizu H."/>
        </authorList>
    </citation>
    <scope>NUCLEOTIDE SEQUENCE [LARGE SCALE GENOMIC DNA]</scope>
    <source>
        <strain evidence="2">ATCC 43989 / DSM 5975 / JCM 20966 / LMG 6465 / NBRC 14845 / NCIMB 13405 / ORS 571</strain>
    </source>
</reference>
<accession>A8I9T3</accession>
<organism evidence="1 2">
    <name type="scientific">Azorhizobium caulinodans (strain ATCC 43989 / DSM 5975 / JCM 20966 / LMG 6465 / NBRC 14845 / NCIMB 13405 / ORS 571)</name>
    <dbReference type="NCBI Taxonomy" id="438753"/>
    <lineage>
        <taxon>Bacteria</taxon>
        <taxon>Pseudomonadati</taxon>
        <taxon>Pseudomonadota</taxon>
        <taxon>Alphaproteobacteria</taxon>
        <taxon>Hyphomicrobiales</taxon>
        <taxon>Xanthobacteraceae</taxon>
        <taxon>Azorhizobium</taxon>
    </lineage>
</organism>
<reference evidence="1 2" key="1">
    <citation type="journal article" date="2007" name="Appl. Environ. Microbiol.">
        <title>Rhizobial factors required for stem nodule maturation and maintenance in Sesbania rostrata-Azorhizobium caulinodans ORS571 symbiosis.</title>
        <authorList>
            <person name="Suzuki S."/>
            <person name="Aono T."/>
            <person name="Lee KB."/>
            <person name="Suzuki T."/>
            <person name="Liu CT."/>
            <person name="Miwa H."/>
            <person name="Wakao S."/>
            <person name="Iki T."/>
            <person name="Oyaizu H."/>
        </authorList>
    </citation>
    <scope>NUCLEOTIDE SEQUENCE [LARGE SCALE GENOMIC DNA]</scope>
    <source>
        <strain evidence="2">ATCC 43989 / DSM 5975 / JCM 20966 / LMG 6465 / NBRC 14845 / NCIMB 13405 / ORS 571</strain>
    </source>
</reference>
<evidence type="ECO:0000313" key="1">
    <source>
        <dbReference type="EMBL" id="BAF88827.1"/>
    </source>
</evidence>
<reference evidence="1 2" key="5">
    <citation type="journal article" date="2010" name="Appl. Environ. Microbiol.">
        <title>phrR-like gene praR of Azorhizobium caulinodans ORS571 is essential for symbiosis with Sesbania rostrata and is involved in expression of reb genes.</title>
        <authorList>
            <person name="Akiba N."/>
            <person name="Aono T."/>
            <person name="Toyazaki H."/>
            <person name="Sato S."/>
            <person name="Oyaizu H."/>
        </authorList>
    </citation>
    <scope>NUCLEOTIDE SEQUENCE [LARGE SCALE GENOMIC DNA]</scope>
    <source>
        <strain evidence="2">ATCC 43989 / DSM 5975 / JCM 20966 / LMG 6465 / NBRC 14845 / NCIMB 13405 / ORS 571</strain>
    </source>
</reference>
<keyword evidence="2" id="KW-1185">Reference proteome</keyword>
<dbReference type="Proteomes" id="UP000000270">
    <property type="component" value="Chromosome"/>
</dbReference>
<reference evidence="1 2" key="3">
    <citation type="journal article" date="2008" name="BMC Genomics">
        <title>The genome of the versatile nitrogen fixer Azorhizobium caulinodans ORS571.</title>
        <authorList>
            <person name="Lee KB."/>
            <person name="Backer P.D."/>
            <person name="Aono T."/>
            <person name="Liu CT."/>
            <person name="Suzuki S."/>
            <person name="Suzuki T."/>
            <person name="Kaneko T."/>
            <person name="Yamada M."/>
            <person name="Tabata S."/>
            <person name="Kupfer D.M."/>
            <person name="Najar F.Z."/>
            <person name="Wiley G.B."/>
            <person name="Roe B."/>
            <person name="Binnewies T.T."/>
            <person name="Ussery D.W."/>
            <person name="D'Haeze W."/>
            <person name="Herder J.D."/>
            <person name="Gevers D."/>
            <person name="Vereecke D."/>
            <person name="Holsters M."/>
            <person name="Oyaizu H."/>
        </authorList>
    </citation>
    <scope>NUCLEOTIDE SEQUENCE [LARGE SCALE GENOMIC DNA]</scope>
    <source>
        <strain evidence="2">ATCC 43989 / DSM 5975 / JCM 20966 / LMG 6465 / NBRC 14845 / NCIMB 13405 / ORS 571</strain>
    </source>
</reference>
<dbReference type="AlphaFoldDB" id="A8I9T3"/>
<sequence>MPLHLLKLCVGATSVADLEDWIAERLDEKRRLGLAVEQVHTTRMVPTRVDELLDGGSLYWVIKGEVACRQKLTDVRPFVDADGIRRCHLVLDPAVLKVAPRPSRPFQGWRYLKAQEAPADLREGTGGEELPEEMRRELRALGLM</sequence>
<gene>
    <name evidence="1" type="ordered locus">AZC_2829</name>
</gene>
<dbReference type="PIRSF" id="PIRSF032025">
    <property type="entry name" value="UCP032025"/>
    <property type="match status" value="1"/>
</dbReference>
<dbReference type="KEGG" id="azc:AZC_2829"/>
<evidence type="ECO:0000313" key="2">
    <source>
        <dbReference type="Proteomes" id="UP000000270"/>
    </source>
</evidence>
<dbReference type="HOGENOM" id="CLU_130421_0_0_5"/>
<dbReference type="Pfam" id="PF07370">
    <property type="entry name" value="DUF1489"/>
    <property type="match status" value="1"/>
</dbReference>
<protein>
    <submittedName>
        <fullName evidence="1">Uncharacterized conserved protein</fullName>
    </submittedName>
</protein>
<name>A8I9T3_AZOC5</name>
<dbReference type="RefSeq" id="WP_012171353.1">
    <property type="nucleotide sequence ID" value="NC_009937.1"/>
</dbReference>
<dbReference type="eggNOG" id="COG5458">
    <property type="taxonomic scope" value="Bacteria"/>
</dbReference>
<reference evidence="1 2" key="6">
    <citation type="journal article" date="2011" name="Appl. Environ. Microbiol.">
        <title>Involvement of the azorhizobial chromosome partition gene (parA) in the onset of bacteroid differentiation during Sesbania rostrata stem nodule development.</title>
        <authorList>
            <person name="Liu CT."/>
            <person name="Lee KB."/>
            <person name="Wang YS."/>
            <person name="Peng MH."/>
            <person name="Lee KT."/>
            <person name="Suzuki S."/>
            <person name="Suzuki T."/>
            <person name="Oyaizu H."/>
        </authorList>
    </citation>
    <scope>NUCLEOTIDE SEQUENCE [LARGE SCALE GENOMIC DNA]</scope>
    <source>
        <strain evidence="2">ATCC 43989 / DSM 5975 / JCM 20966 / LMG 6465 / NBRC 14845 / NCIMB 13405 / ORS 571</strain>
    </source>
</reference>
<reference evidence="2" key="2">
    <citation type="submission" date="2007-04" db="EMBL/GenBank/DDBJ databases">
        <title>Complete genome sequence of the nitrogen-fixing bacterium Azorhizobium caulinodans ORS571.</title>
        <authorList>
            <person name="Lee K.B."/>
            <person name="Backer P.D."/>
            <person name="Aono T."/>
            <person name="Liu C.T."/>
            <person name="Suzuki S."/>
            <person name="Suzuki T."/>
            <person name="Kaneko T."/>
            <person name="Yamada M."/>
            <person name="Tabata S."/>
            <person name="Kupfer D.M."/>
            <person name="Najar F.Z."/>
            <person name="Wiley G.B."/>
            <person name="Roe B."/>
            <person name="Binnewies T."/>
            <person name="Ussery D."/>
            <person name="Vereecke D."/>
            <person name="Gevers D."/>
            <person name="Holsters M."/>
            <person name="Oyaizu H."/>
        </authorList>
    </citation>
    <scope>NUCLEOTIDE SEQUENCE [LARGE SCALE GENOMIC DNA]</scope>
    <source>
        <strain evidence="2">ATCC 43989 / DSM 5975 / JCM 20966 / LMG 6465 / NBRC 14845 / NCIMB 13405 / ORS 571</strain>
    </source>
</reference>
<proteinExistence type="predicted"/>
<dbReference type="EMBL" id="AP009384">
    <property type="protein sequence ID" value="BAF88827.1"/>
    <property type="molecule type" value="Genomic_DNA"/>
</dbReference>
<dbReference type="STRING" id="438753.AZC_2829"/>
<dbReference type="InterPro" id="IPR008320">
    <property type="entry name" value="UCP032025"/>
</dbReference>